<keyword evidence="3" id="KW-0732">Signal</keyword>
<feature type="transmembrane region" description="Helical" evidence="2">
    <location>
        <begin position="273"/>
        <end position="293"/>
    </location>
</feature>
<evidence type="ECO:0000256" key="3">
    <source>
        <dbReference type="SAM" id="SignalP"/>
    </source>
</evidence>
<name>A0A5N6RJJ3_9ROSI</name>
<accession>A0A5N6RJJ3</accession>
<dbReference type="Gene3D" id="2.40.70.10">
    <property type="entry name" value="Acid Proteases"/>
    <property type="match status" value="2"/>
</dbReference>
<evidence type="ECO:0000313" key="6">
    <source>
        <dbReference type="Proteomes" id="UP000327013"/>
    </source>
</evidence>
<evidence type="ECO:0000256" key="1">
    <source>
        <dbReference type="ARBA" id="ARBA00007447"/>
    </source>
</evidence>
<evidence type="ECO:0000259" key="4">
    <source>
        <dbReference type="PROSITE" id="PS51767"/>
    </source>
</evidence>
<evidence type="ECO:0000313" key="5">
    <source>
        <dbReference type="EMBL" id="KAE8099498.1"/>
    </source>
</evidence>
<feature type="domain" description="Peptidase A1" evidence="4">
    <location>
        <begin position="62"/>
        <end position="295"/>
    </location>
</feature>
<feature type="signal peptide" evidence="3">
    <location>
        <begin position="1"/>
        <end position="25"/>
    </location>
</feature>
<dbReference type="InterPro" id="IPR021109">
    <property type="entry name" value="Peptidase_aspartic_dom_sf"/>
</dbReference>
<dbReference type="GO" id="GO:0006508">
    <property type="term" value="P:proteolysis"/>
    <property type="evidence" value="ECO:0007669"/>
    <property type="project" value="InterPro"/>
</dbReference>
<dbReference type="OrthoDB" id="1722940at2759"/>
<dbReference type="PANTHER" id="PTHR13683:SF265">
    <property type="entry name" value="PROTEIN ASPARTIC PROTEASE IN GUARD CELL 2"/>
    <property type="match status" value="1"/>
</dbReference>
<dbReference type="Pfam" id="PF14541">
    <property type="entry name" value="TAXi_C"/>
    <property type="match status" value="1"/>
</dbReference>
<dbReference type="InterPro" id="IPR032861">
    <property type="entry name" value="TAXi_N"/>
</dbReference>
<dbReference type="Pfam" id="PF14543">
    <property type="entry name" value="TAXi_N"/>
    <property type="match status" value="1"/>
</dbReference>
<organism evidence="5 6">
    <name type="scientific">Carpinus fangiana</name>
    <dbReference type="NCBI Taxonomy" id="176857"/>
    <lineage>
        <taxon>Eukaryota</taxon>
        <taxon>Viridiplantae</taxon>
        <taxon>Streptophyta</taxon>
        <taxon>Embryophyta</taxon>
        <taxon>Tracheophyta</taxon>
        <taxon>Spermatophyta</taxon>
        <taxon>Magnoliopsida</taxon>
        <taxon>eudicotyledons</taxon>
        <taxon>Gunneridae</taxon>
        <taxon>Pentapetalae</taxon>
        <taxon>rosids</taxon>
        <taxon>fabids</taxon>
        <taxon>Fagales</taxon>
        <taxon>Betulaceae</taxon>
        <taxon>Carpinus</taxon>
    </lineage>
</organism>
<dbReference type="GO" id="GO:0004190">
    <property type="term" value="F:aspartic-type endopeptidase activity"/>
    <property type="evidence" value="ECO:0007669"/>
    <property type="project" value="InterPro"/>
</dbReference>
<dbReference type="InterPro" id="IPR001969">
    <property type="entry name" value="Aspartic_peptidase_AS"/>
</dbReference>
<dbReference type="SUPFAM" id="SSF50630">
    <property type="entry name" value="Acid proteases"/>
    <property type="match status" value="1"/>
</dbReference>
<dbReference type="InterPro" id="IPR033121">
    <property type="entry name" value="PEPTIDASE_A1"/>
</dbReference>
<keyword evidence="6" id="KW-1185">Reference proteome</keyword>
<sequence length="295" mass="31986">MVSLFFLLTVLIITFINPIFTSALSQPSTPPPPPMFMPTTPSTVPPGLSLSAMIFPQTFGLYLVEIGVGTSPINQHMVMDTRSDHTWFKCKPCNCLKIPHLFDPLLSTSTAVVPCDFPACNHFGCNNNQCMYEVNYMDNSFTKGVLLLETLALVGTGVLNVVVGCGHSNKGLVTAANGLLGLGGGPLSLPTQLWLHGMAWIPLLRNPNTPTFYYVGLSDLGIGDVRLLIPENTFKLTEKGYGGVIIDSGTTFSHLPTPVYEIFRDTYVAKMDLVPILVVLWKILLIVMGIGLLGV</sequence>
<dbReference type="PROSITE" id="PS00141">
    <property type="entry name" value="ASP_PROTEASE"/>
    <property type="match status" value="1"/>
</dbReference>
<keyword evidence="2" id="KW-1133">Transmembrane helix</keyword>
<protein>
    <recommendedName>
        <fullName evidence="4">Peptidase A1 domain-containing protein</fullName>
    </recommendedName>
</protein>
<dbReference type="Proteomes" id="UP000327013">
    <property type="component" value="Chromosome 7"/>
</dbReference>
<dbReference type="InterPro" id="IPR001461">
    <property type="entry name" value="Aspartic_peptidase_A1"/>
</dbReference>
<dbReference type="PROSITE" id="PS51767">
    <property type="entry name" value="PEPTIDASE_A1"/>
    <property type="match status" value="1"/>
</dbReference>
<dbReference type="EMBL" id="CM017327">
    <property type="protein sequence ID" value="KAE8099498.1"/>
    <property type="molecule type" value="Genomic_DNA"/>
</dbReference>
<dbReference type="PANTHER" id="PTHR13683">
    <property type="entry name" value="ASPARTYL PROTEASES"/>
    <property type="match status" value="1"/>
</dbReference>
<comment type="similarity">
    <text evidence="1">Belongs to the peptidase A1 family.</text>
</comment>
<feature type="chain" id="PRO_5024367040" description="Peptidase A1 domain-containing protein" evidence="3">
    <location>
        <begin position="26"/>
        <end position="295"/>
    </location>
</feature>
<proteinExistence type="inferred from homology"/>
<keyword evidence="2" id="KW-0472">Membrane</keyword>
<reference evidence="5 6" key="1">
    <citation type="submission" date="2019-06" db="EMBL/GenBank/DDBJ databases">
        <title>A chromosomal-level reference genome of Carpinus fangiana (Coryloideae, Betulaceae).</title>
        <authorList>
            <person name="Yang X."/>
            <person name="Wang Z."/>
            <person name="Zhang L."/>
            <person name="Hao G."/>
            <person name="Liu J."/>
            <person name="Yang Y."/>
        </authorList>
    </citation>
    <scope>NUCLEOTIDE SEQUENCE [LARGE SCALE GENOMIC DNA]</scope>
    <source>
        <strain evidence="5">Cfa_2016G</strain>
        <tissue evidence="5">Leaf</tissue>
    </source>
</reference>
<dbReference type="AlphaFoldDB" id="A0A5N6RJJ3"/>
<gene>
    <name evidence="5" type="ORF">FH972_017478</name>
</gene>
<keyword evidence="2" id="KW-0812">Transmembrane</keyword>
<evidence type="ECO:0000256" key="2">
    <source>
        <dbReference type="SAM" id="Phobius"/>
    </source>
</evidence>
<feature type="transmembrane region" description="Helical" evidence="2">
    <location>
        <begin position="49"/>
        <end position="69"/>
    </location>
</feature>
<dbReference type="InterPro" id="IPR032799">
    <property type="entry name" value="TAXi_C"/>
</dbReference>